<reference evidence="2" key="1">
    <citation type="journal article" date="2012" name="Nat. Biotechnol.">
        <title>Reference genome sequence of the model plant Setaria.</title>
        <authorList>
            <person name="Bennetzen J.L."/>
            <person name="Schmutz J."/>
            <person name="Wang H."/>
            <person name="Percifield R."/>
            <person name="Hawkins J."/>
            <person name="Pontaroli A.C."/>
            <person name="Estep M."/>
            <person name="Feng L."/>
            <person name="Vaughn J.N."/>
            <person name="Grimwood J."/>
            <person name="Jenkins J."/>
            <person name="Barry K."/>
            <person name="Lindquist E."/>
            <person name="Hellsten U."/>
            <person name="Deshpande S."/>
            <person name="Wang X."/>
            <person name="Wu X."/>
            <person name="Mitros T."/>
            <person name="Triplett J."/>
            <person name="Yang X."/>
            <person name="Ye C.Y."/>
            <person name="Mauro-Herrera M."/>
            <person name="Wang L."/>
            <person name="Li P."/>
            <person name="Sharma M."/>
            <person name="Sharma R."/>
            <person name="Ronald P.C."/>
            <person name="Panaud O."/>
            <person name="Kellogg E.A."/>
            <person name="Brutnell T.P."/>
            <person name="Doust A.N."/>
            <person name="Tuskan G.A."/>
            <person name="Rokhsar D."/>
            <person name="Devos K.M."/>
        </authorList>
    </citation>
    <scope>NUCLEOTIDE SEQUENCE [LARGE SCALE GENOMIC DNA]</scope>
    <source>
        <strain evidence="2">cv. Yugu1</strain>
    </source>
</reference>
<dbReference type="Gramene" id="KQL29473">
    <property type="protein sequence ID" value="KQL29473"/>
    <property type="gene ID" value="SETIT_020619mg"/>
</dbReference>
<evidence type="ECO:0000313" key="1">
    <source>
        <dbReference type="EnsemblPlants" id="KQL29473"/>
    </source>
</evidence>
<dbReference type="InParanoid" id="K3Z251"/>
<protein>
    <submittedName>
        <fullName evidence="1">Uncharacterized protein</fullName>
    </submittedName>
</protein>
<accession>K3Z251</accession>
<keyword evidence="2" id="KW-1185">Reference proteome</keyword>
<organism evidence="1 2">
    <name type="scientific">Setaria italica</name>
    <name type="common">Foxtail millet</name>
    <name type="synonym">Panicum italicum</name>
    <dbReference type="NCBI Taxonomy" id="4555"/>
    <lineage>
        <taxon>Eukaryota</taxon>
        <taxon>Viridiplantae</taxon>
        <taxon>Streptophyta</taxon>
        <taxon>Embryophyta</taxon>
        <taxon>Tracheophyta</taxon>
        <taxon>Spermatophyta</taxon>
        <taxon>Magnoliopsida</taxon>
        <taxon>Liliopsida</taxon>
        <taxon>Poales</taxon>
        <taxon>Poaceae</taxon>
        <taxon>PACMAD clade</taxon>
        <taxon>Panicoideae</taxon>
        <taxon>Panicodae</taxon>
        <taxon>Paniceae</taxon>
        <taxon>Cenchrinae</taxon>
        <taxon>Setaria</taxon>
    </lineage>
</organism>
<proteinExistence type="predicted"/>
<name>K3Z251_SETIT</name>
<dbReference type="AlphaFoldDB" id="K3Z251"/>
<dbReference type="EnsemblPlants" id="KQL29473">
    <property type="protein sequence ID" value="KQL29473"/>
    <property type="gene ID" value="SETIT_020619mg"/>
</dbReference>
<dbReference type="HOGENOM" id="CLU_3160889_0_0_1"/>
<sequence>MPVFRAFTRWYKTTAAAAINCPARLLFRLAKWAAWVRLLVCFRPAACM</sequence>
<dbReference type="Proteomes" id="UP000004995">
    <property type="component" value="Unassembled WGS sequence"/>
</dbReference>
<reference evidence="1" key="2">
    <citation type="submission" date="2018-08" db="UniProtKB">
        <authorList>
            <consortium name="EnsemblPlants"/>
        </authorList>
    </citation>
    <scope>IDENTIFICATION</scope>
    <source>
        <strain evidence="1">Yugu1</strain>
    </source>
</reference>
<dbReference type="EMBL" id="AGNK02000254">
    <property type="status" value="NOT_ANNOTATED_CDS"/>
    <property type="molecule type" value="Genomic_DNA"/>
</dbReference>
<evidence type="ECO:0000313" key="2">
    <source>
        <dbReference type="Proteomes" id="UP000004995"/>
    </source>
</evidence>